<sequence length="110" mass="11479">MPAITAEWAIQLPQEFDGPVGPTGAKLPTHSTATFPARSAGLSDVADAIDEARQALNAITTQWKDLIGKEEEKLKVQRTASAAGASALVKASGDASDEEEEAGEQEETDA</sequence>
<evidence type="ECO:0000313" key="3">
    <source>
        <dbReference type="Proteomes" id="UP000027361"/>
    </source>
</evidence>
<dbReference type="AlphaFoldDB" id="A0A066W4Q7"/>
<accession>A0A066W4Q7</accession>
<gene>
    <name evidence="2" type="ORF">K437DRAFT_267823</name>
</gene>
<reference evidence="2 3" key="1">
    <citation type="submission" date="2014-05" db="EMBL/GenBank/DDBJ databases">
        <title>Draft genome sequence of a rare smut relative, Tilletiaria anomala UBC 951.</title>
        <authorList>
            <consortium name="DOE Joint Genome Institute"/>
            <person name="Toome M."/>
            <person name="Kuo A."/>
            <person name="Henrissat B."/>
            <person name="Lipzen A."/>
            <person name="Tritt A."/>
            <person name="Yoshinaga Y."/>
            <person name="Zane M."/>
            <person name="Barry K."/>
            <person name="Grigoriev I.V."/>
            <person name="Spatafora J.W."/>
            <person name="Aimea M.C."/>
        </authorList>
    </citation>
    <scope>NUCLEOTIDE SEQUENCE [LARGE SCALE GENOMIC DNA]</scope>
    <source>
        <strain evidence="2 3">UBC 951</strain>
    </source>
</reference>
<comment type="caution">
    <text evidence="2">The sequence shown here is derived from an EMBL/GenBank/DDBJ whole genome shotgun (WGS) entry which is preliminary data.</text>
</comment>
<dbReference type="EMBL" id="JMSN01000029">
    <property type="protein sequence ID" value="KDN47533.1"/>
    <property type="molecule type" value="Genomic_DNA"/>
</dbReference>
<proteinExistence type="predicted"/>
<feature type="compositionally biased region" description="Acidic residues" evidence="1">
    <location>
        <begin position="95"/>
        <end position="110"/>
    </location>
</feature>
<name>A0A066W4Q7_TILAU</name>
<protein>
    <submittedName>
        <fullName evidence="2">Uncharacterized protein</fullName>
    </submittedName>
</protein>
<evidence type="ECO:0000256" key="1">
    <source>
        <dbReference type="SAM" id="MobiDB-lite"/>
    </source>
</evidence>
<feature type="compositionally biased region" description="Low complexity" evidence="1">
    <location>
        <begin position="80"/>
        <end position="94"/>
    </location>
</feature>
<keyword evidence="3" id="KW-1185">Reference proteome</keyword>
<dbReference type="GeneID" id="25265965"/>
<dbReference type="InParanoid" id="A0A066W4Q7"/>
<dbReference type="HOGENOM" id="CLU_2172823_0_0_1"/>
<dbReference type="RefSeq" id="XP_013243870.1">
    <property type="nucleotide sequence ID" value="XM_013388416.1"/>
</dbReference>
<feature type="region of interest" description="Disordered" evidence="1">
    <location>
        <begin position="78"/>
        <end position="110"/>
    </location>
</feature>
<organism evidence="2 3">
    <name type="scientific">Tilletiaria anomala (strain ATCC 24038 / CBS 436.72 / UBC 951)</name>
    <dbReference type="NCBI Taxonomy" id="1037660"/>
    <lineage>
        <taxon>Eukaryota</taxon>
        <taxon>Fungi</taxon>
        <taxon>Dikarya</taxon>
        <taxon>Basidiomycota</taxon>
        <taxon>Ustilaginomycotina</taxon>
        <taxon>Exobasidiomycetes</taxon>
        <taxon>Georgefischeriales</taxon>
        <taxon>Tilletiariaceae</taxon>
        <taxon>Tilletiaria</taxon>
    </lineage>
</organism>
<evidence type="ECO:0000313" key="2">
    <source>
        <dbReference type="EMBL" id="KDN47533.1"/>
    </source>
</evidence>
<dbReference type="Proteomes" id="UP000027361">
    <property type="component" value="Unassembled WGS sequence"/>
</dbReference>